<feature type="domain" description="DEAD-box RNA helicase Q" evidence="12">
    <location>
        <begin position="249"/>
        <end position="277"/>
    </location>
</feature>
<dbReference type="InterPro" id="IPR014014">
    <property type="entry name" value="RNA_helicase_DEAD_Q_motif"/>
</dbReference>
<dbReference type="GO" id="GO:0003723">
    <property type="term" value="F:RNA binding"/>
    <property type="evidence" value="ECO:0007669"/>
    <property type="project" value="UniProtKB-UniRule"/>
</dbReference>
<evidence type="ECO:0000259" key="12">
    <source>
        <dbReference type="PROSITE" id="PS51195"/>
    </source>
</evidence>
<feature type="compositionally biased region" description="Acidic residues" evidence="9">
    <location>
        <begin position="100"/>
        <end position="117"/>
    </location>
</feature>
<dbReference type="PROSITE" id="PS51192">
    <property type="entry name" value="HELICASE_ATP_BIND_1"/>
    <property type="match status" value="1"/>
</dbReference>
<keyword evidence="2 7" id="KW-0378">Hydrolase</keyword>
<dbReference type="SMART" id="SM00490">
    <property type="entry name" value="HELICc"/>
    <property type="match status" value="1"/>
</dbReference>
<evidence type="ECO:0000256" key="8">
    <source>
        <dbReference type="RuleBase" id="RU365068"/>
    </source>
</evidence>
<protein>
    <recommendedName>
        <fullName evidence="8">ATP-dependent RNA helicase</fullName>
        <ecNumber evidence="8">3.6.4.13</ecNumber>
    </recommendedName>
</protein>
<feature type="compositionally biased region" description="Basic residues" evidence="9">
    <location>
        <begin position="1"/>
        <end position="12"/>
    </location>
</feature>
<comment type="similarity">
    <text evidence="7">Belongs to the DEAD box helicase family.</text>
</comment>
<dbReference type="PANTHER" id="PTHR24031">
    <property type="entry name" value="RNA HELICASE"/>
    <property type="match status" value="1"/>
</dbReference>
<dbReference type="Proteomes" id="UP000694867">
    <property type="component" value="Unplaced"/>
</dbReference>
<evidence type="ECO:0000256" key="3">
    <source>
        <dbReference type="ARBA" id="ARBA00022806"/>
    </source>
</evidence>
<dbReference type="RefSeq" id="XP_003744697.1">
    <property type="nucleotide sequence ID" value="XM_003744649.2"/>
</dbReference>
<comment type="domain">
    <text evidence="8">The Q motif is unique to and characteristic of the DEAD box family of RNA helicases and controls ATP binding and hydrolysis.</text>
</comment>
<dbReference type="SMART" id="SM00487">
    <property type="entry name" value="DEXDc"/>
    <property type="match status" value="1"/>
</dbReference>
<evidence type="ECO:0000313" key="14">
    <source>
        <dbReference type="RefSeq" id="XP_003744697.1"/>
    </source>
</evidence>
<proteinExistence type="inferred from homology"/>
<evidence type="ECO:0000313" key="13">
    <source>
        <dbReference type="Proteomes" id="UP000694867"/>
    </source>
</evidence>
<keyword evidence="3 7" id="KW-0347">Helicase</keyword>
<feature type="domain" description="Helicase C-terminal" evidence="11">
    <location>
        <begin position="506"/>
        <end position="652"/>
    </location>
</feature>
<evidence type="ECO:0000259" key="11">
    <source>
        <dbReference type="PROSITE" id="PS51194"/>
    </source>
</evidence>
<dbReference type="GO" id="GO:0005524">
    <property type="term" value="F:ATP binding"/>
    <property type="evidence" value="ECO:0007669"/>
    <property type="project" value="UniProtKB-UniRule"/>
</dbReference>
<accession>A0AAJ6VYN3</accession>
<dbReference type="InterPro" id="IPR014001">
    <property type="entry name" value="Helicase_ATP-bd"/>
</dbReference>
<dbReference type="CDD" id="cd18787">
    <property type="entry name" value="SF2_C_DEAD"/>
    <property type="match status" value="1"/>
</dbReference>
<evidence type="ECO:0000256" key="5">
    <source>
        <dbReference type="ARBA" id="ARBA00022884"/>
    </source>
</evidence>
<keyword evidence="4 7" id="KW-0067">ATP-binding</keyword>
<dbReference type="Pfam" id="PF00270">
    <property type="entry name" value="DEAD"/>
    <property type="match status" value="1"/>
</dbReference>
<dbReference type="CDD" id="cd17946">
    <property type="entry name" value="DEADc_DDX24"/>
    <property type="match status" value="1"/>
</dbReference>
<dbReference type="EC" id="3.6.4.13" evidence="8"/>
<evidence type="ECO:0000256" key="9">
    <source>
        <dbReference type="SAM" id="MobiDB-lite"/>
    </source>
</evidence>
<name>A0AAJ6VYN3_9ACAR</name>
<evidence type="ECO:0000256" key="2">
    <source>
        <dbReference type="ARBA" id="ARBA00022801"/>
    </source>
</evidence>
<dbReference type="AlphaFoldDB" id="A0AAJ6VYN3"/>
<dbReference type="PROSITE" id="PS51194">
    <property type="entry name" value="HELICASE_CTER"/>
    <property type="match status" value="1"/>
</dbReference>
<dbReference type="InterPro" id="IPR027417">
    <property type="entry name" value="P-loop_NTPase"/>
</dbReference>
<evidence type="ECO:0000256" key="7">
    <source>
        <dbReference type="RuleBase" id="RU000492"/>
    </source>
</evidence>
<dbReference type="SUPFAM" id="SSF52540">
    <property type="entry name" value="P-loop containing nucleoside triphosphate hydrolases"/>
    <property type="match status" value="1"/>
</dbReference>
<feature type="short sequence motif" description="Q motif" evidence="6">
    <location>
        <begin position="249"/>
        <end position="277"/>
    </location>
</feature>
<organism evidence="13 14">
    <name type="scientific">Galendromus occidentalis</name>
    <name type="common">western predatory mite</name>
    <dbReference type="NCBI Taxonomy" id="34638"/>
    <lineage>
        <taxon>Eukaryota</taxon>
        <taxon>Metazoa</taxon>
        <taxon>Ecdysozoa</taxon>
        <taxon>Arthropoda</taxon>
        <taxon>Chelicerata</taxon>
        <taxon>Arachnida</taxon>
        <taxon>Acari</taxon>
        <taxon>Parasitiformes</taxon>
        <taxon>Mesostigmata</taxon>
        <taxon>Gamasina</taxon>
        <taxon>Phytoseioidea</taxon>
        <taxon>Phytoseiidae</taxon>
        <taxon>Typhlodrominae</taxon>
        <taxon>Galendromus</taxon>
    </lineage>
</organism>
<evidence type="ECO:0000256" key="4">
    <source>
        <dbReference type="ARBA" id="ARBA00022840"/>
    </source>
</evidence>
<reference evidence="14" key="1">
    <citation type="submission" date="2025-08" db="UniProtKB">
        <authorList>
            <consortium name="RefSeq"/>
        </authorList>
    </citation>
    <scope>IDENTIFICATION</scope>
</reference>
<evidence type="ECO:0000256" key="6">
    <source>
        <dbReference type="PROSITE-ProRule" id="PRU00552"/>
    </source>
</evidence>
<dbReference type="InterPro" id="IPR001650">
    <property type="entry name" value="Helicase_C-like"/>
</dbReference>
<evidence type="ECO:0000259" key="10">
    <source>
        <dbReference type="PROSITE" id="PS51192"/>
    </source>
</evidence>
<comment type="function">
    <text evidence="8">RNA helicase.</text>
</comment>
<feature type="region of interest" description="Disordered" evidence="9">
    <location>
        <begin position="88"/>
        <end position="214"/>
    </location>
</feature>
<dbReference type="Pfam" id="PF00271">
    <property type="entry name" value="Helicase_C"/>
    <property type="match status" value="1"/>
</dbReference>
<dbReference type="KEGG" id="goe:100906166"/>
<dbReference type="GO" id="GO:0003724">
    <property type="term" value="F:RNA helicase activity"/>
    <property type="evidence" value="ECO:0007669"/>
    <property type="project" value="UniProtKB-EC"/>
</dbReference>
<evidence type="ECO:0000256" key="1">
    <source>
        <dbReference type="ARBA" id="ARBA00022741"/>
    </source>
</evidence>
<gene>
    <name evidence="14" type="primary">LOC100906166</name>
</gene>
<feature type="compositionally biased region" description="Acidic residues" evidence="9">
    <location>
        <begin position="125"/>
        <end position="147"/>
    </location>
</feature>
<feature type="region of interest" description="Disordered" evidence="9">
    <location>
        <begin position="1"/>
        <end position="51"/>
    </location>
</feature>
<dbReference type="Gene3D" id="3.40.50.300">
    <property type="entry name" value="P-loop containing nucleotide triphosphate hydrolases"/>
    <property type="match status" value="2"/>
</dbReference>
<keyword evidence="1 7" id="KW-0547">Nucleotide-binding</keyword>
<sequence length="757" mass="85609">MRSKKTQKKSLKRIGSEKLKEPVSSSKENVKKATKVMLLKNKKKSGKSRDQKLVETYGGELVDLTDLTAWGDFDAEYDEPRDERYKMMKKVKGDQAQDTGFEDEEDSDEELGTEDDSFQLRLASDSEDGDGVEGDETSDDENDEPTDLSESVAELVDESMDCGDAEADDDGDEPLEKMPFKGPLAVKVRPPKKRRPKPSSLLDGVDTDSDGDRTKDDEAMEVAEAGEDQSGAEEDVSVELDDAEKALTKEWEIFEIEPRILKALAQLRYTEPSEIQSQCLIPAIRDRLDILGAAETGSGKTLAFGIPLVHRLLQERCRNKLGALILTPTRELAVQIKKHLMDITKFTNLHVVCIVGGLSHEKQTRLLAKRPEIIVATPGRLFELVQEDPQLQEQLISVRCLVIDEADRMIQKGHFEEMQLILKFMNSNRIGKRQNLVFSATLTMDPHLPERVIERKKKKRTGRLDQLKAMLGMTKPKIIDTTKKIGTAETLTESRIYCEKPEQKDALLYYFLKMHPGRTLVFCNSIDCVRRLKSVLEALRMKPMGLHAEMQQRQRLKHLDRFAATPNSVLIATDVAARGLDIKNIEHVIHFNVSKASETYIHRSGRTARSKQSGLSVMLVDGRELPQYRKLLHALKRTDNLPPFPVQENILKICKARVAKARELETLQYRQKKVQKSDGWFAKCAKDADIELDENLLKSSDWNENRKAKVKVESVKRELDALLSRRLVPLNQKVGNALDIPDKDPLKLVRGAKGTLD</sequence>
<feature type="compositionally biased region" description="Acidic residues" evidence="9">
    <location>
        <begin position="155"/>
        <end position="173"/>
    </location>
</feature>
<comment type="catalytic activity">
    <reaction evidence="8">
        <text>ATP + H2O = ADP + phosphate + H(+)</text>
        <dbReference type="Rhea" id="RHEA:13065"/>
        <dbReference type="ChEBI" id="CHEBI:15377"/>
        <dbReference type="ChEBI" id="CHEBI:15378"/>
        <dbReference type="ChEBI" id="CHEBI:30616"/>
        <dbReference type="ChEBI" id="CHEBI:43474"/>
        <dbReference type="ChEBI" id="CHEBI:456216"/>
        <dbReference type="EC" id="3.6.4.13"/>
    </reaction>
</comment>
<dbReference type="GO" id="GO:0016787">
    <property type="term" value="F:hydrolase activity"/>
    <property type="evidence" value="ECO:0007669"/>
    <property type="project" value="UniProtKB-KW"/>
</dbReference>
<dbReference type="PROSITE" id="PS00039">
    <property type="entry name" value="DEAD_ATP_HELICASE"/>
    <property type="match status" value="1"/>
</dbReference>
<feature type="domain" description="Helicase ATP-binding" evidence="10">
    <location>
        <begin position="281"/>
        <end position="460"/>
    </location>
</feature>
<dbReference type="GeneID" id="100906166"/>
<dbReference type="PROSITE" id="PS51195">
    <property type="entry name" value="Q_MOTIF"/>
    <property type="match status" value="1"/>
</dbReference>
<keyword evidence="5 8" id="KW-0694">RNA-binding</keyword>
<dbReference type="InterPro" id="IPR011545">
    <property type="entry name" value="DEAD/DEAH_box_helicase_dom"/>
</dbReference>
<dbReference type="InterPro" id="IPR000629">
    <property type="entry name" value="RNA-helicase_DEAD-box_CS"/>
</dbReference>
<keyword evidence="13" id="KW-1185">Reference proteome</keyword>